<protein>
    <recommendedName>
        <fullName evidence="3">C3H1-type domain-containing protein</fullName>
    </recommendedName>
</protein>
<feature type="domain" description="C3H1-type" evidence="3">
    <location>
        <begin position="388"/>
        <end position="416"/>
    </location>
</feature>
<dbReference type="EMBL" id="ML212280">
    <property type="protein sequence ID" value="TFK78872.1"/>
    <property type="molecule type" value="Genomic_DNA"/>
</dbReference>
<sequence length="435" mass="48208">MDPDEGTQADTSTGATVPTSSTRAAQFTTPQQLEASRECERQVDLYGKGATTRSKAAVAIAACLYQPNLEMSERNITDALDSYFRMLDEIDERNEEVGRGRREKRKERDVMGGASNGRRGESARKHSPAPRTASVAPSRSDRRGRSSGTTSTTMSSDSSESESSDSSPSTKRTKPDTSIYAWADDRRSLEHGLRIELRKSLRLLRAYGVDIKTAKHDLLNSVAAPEFPDAEWNNVLRGRAVDLDHVFSGQYSLGRDEKRVEKIGTVEISHKALVPSKTVLNSGDWVIAFQRTTEAISYAFPHRRPELEAYGRHILSLFGALAPTLQQRVIEYDRAVRRRTAAKRDLLLTDIDHFADLKTQYIDSGGANVCGEETKIGKSSGNNARASRRQEEPCRRWNNGVCPSQASKCRYRHVCLSCAGTHTVTQCVKAPARQA</sequence>
<organism evidence="4 5">
    <name type="scientific">Polyporus arcularius HHB13444</name>
    <dbReference type="NCBI Taxonomy" id="1314778"/>
    <lineage>
        <taxon>Eukaryota</taxon>
        <taxon>Fungi</taxon>
        <taxon>Dikarya</taxon>
        <taxon>Basidiomycota</taxon>
        <taxon>Agaricomycotina</taxon>
        <taxon>Agaricomycetes</taxon>
        <taxon>Polyporales</taxon>
        <taxon>Polyporaceae</taxon>
        <taxon>Polyporus</taxon>
    </lineage>
</organism>
<gene>
    <name evidence="4" type="ORF">K466DRAFT_592663</name>
</gene>
<reference evidence="4 5" key="1">
    <citation type="journal article" date="2019" name="Nat. Ecol. Evol.">
        <title>Megaphylogeny resolves global patterns of mushroom evolution.</title>
        <authorList>
            <person name="Varga T."/>
            <person name="Krizsan K."/>
            <person name="Foldi C."/>
            <person name="Dima B."/>
            <person name="Sanchez-Garcia M."/>
            <person name="Sanchez-Ramirez S."/>
            <person name="Szollosi G.J."/>
            <person name="Szarkandi J.G."/>
            <person name="Papp V."/>
            <person name="Albert L."/>
            <person name="Andreopoulos W."/>
            <person name="Angelini C."/>
            <person name="Antonin V."/>
            <person name="Barry K.W."/>
            <person name="Bougher N.L."/>
            <person name="Buchanan P."/>
            <person name="Buyck B."/>
            <person name="Bense V."/>
            <person name="Catcheside P."/>
            <person name="Chovatia M."/>
            <person name="Cooper J."/>
            <person name="Damon W."/>
            <person name="Desjardin D."/>
            <person name="Finy P."/>
            <person name="Geml J."/>
            <person name="Haridas S."/>
            <person name="Hughes K."/>
            <person name="Justo A."/>
            <person name="Karasinski D."/>
            <person name="Kautmanova I."/>
            <person name="Kiss B."/>
            <person name="Kocsube S."/>
            <person name="Kotiranta H."/>
            <person name="LaButti K.M."/>
            <person name="Lechner B.E."/>
            <person name="Liimatainen K."/>
            <person name="Lipzen A."/>
            <person name="Lukacs Z."/>
            <person name="Mihaltcheva S."/>
            <person name="Morgado L.N."/>
            <person name="Niskanen T."/>
            <person name="Noordeloos M.E."/>
            <person name="Ohm R.A."/>
            <person name="Ortiz-Santana B."/>
            <person name="Ovrebo C."/>
            <person name="Racz N."/>
            <person name="Riley R."/>
            <person name="Savchenko A."/>
            <person name="Shiryaev A."/>
            <person name="Soop K."/>
            <person name="Spirin V."/>
            <person name="Szebenyi C."/>
            <person name="Tomsovsky M."/>
            <person name="Tulloss R.E."/>
            <person name="Uehling J."/>
            <person name="Grigoriev I.V."/>
            <person name="Vagvolgyi C."/>
            <person name="Papp T."/>
            <person name="Martin F.M."/>
            <person name="Miettinen O."/>
            <person name="Hibbett D.S."/>
            <person name="Nagy L.G."/>
        </authorList>
    </citation>
    <scope>NUCLEOTIDE SEQUENCE [LARGE SCALE GENOMIC DNA]</scope>
    <source>
        <strain evidence="4 5">HHB13444</strain>
    </source>
</reference>
<keyword evidence="1" id="KW-0479">Metal-binding</keyword>
<dbReference type="InterPro" id="IPR000571">
    <property type="entry name" value="Znf_CCCH"/>
</dbReference>
<keyword evidence="1" id="KW-0862">Zinc</keyword>
<dbReference type="Proteomes" id="UP000308197">
    <property type="component" value="Unassembled WGS sequence"/>
</dbReference>
<name>A0A5C3NPD8_9APHY</name>
<feature type="compositionally biased region" description="Polar residues" evidence="2">
    <location>
        <begin position="8"/>
        <end position="34"/>
    </location>
</feature>
<dbReference type="STRING" id="1314778.A0A5C3NPD8"/>
<feature type="compositionally biased region" description="Low complexity" evidence="2">
    <location>
        <begin position="146"/>
        <end position="158"/>
    </location>
</feature>
<dbReference type="InParanoid" id="A0A5C3NPD8"/>
<evidence type="ECO:0000313" key="5">
    <source>
        <dbReference type="Proteomes" id="UP000308197"/>
    </source>
</evidence>
<evidence type="ECO:0000313" key="4">
    <source>
        <dbReference type="EMBL" id="TFK78872.1"/>
    </source>
</evidence>
<proteinExistence type="predicted"/>
<evidence type="ECO:0000256" key="2">
    <source>
        <dbReference type="SAM" id="MobiDB-lite"/>
    </source>
</evidence>
<feature type="region of interest" description="Disordered" evidence="2">
    <location>
        <begin position="1"/>
        <end position="35"/>
    </location>
</feature>
<feature type="region of interest" description="Disordered" evidence="2">
    <location>
        <begin position="95"/>
        <end position="175"/>
    </location>
</feature>
<dbReference type="GO" id="GO:0008270">
    <property type="term" value="F:zinc ion binding"/>
    <property type="evidence" value="ECO:0007669"/>
    <property type="project" value="UniProtKB-KW"/>
</dbReference>
<keyword evidence="5" id="KW-1185">Reference proteome</keyword>
<keyword evidence="1" id="KW-0863">Zinc-finger</keyword>
<evidence type="ECO:0000256" key="1">
    <source>
        <dbReference type="PROSITE-ProRule" id="PRU00723"/>
    </source>
</evidence>
<feature type="zinc finger region" description="C3H1-type" evidence="1">
    <location>
        <begin position="388"/>
        <end position="416"/>
    </location>
</feature>
<feature type="compositionally biased region" description="Basic and acidic residues" evidence="2">
    <location>
        <begin position="95"/>
        <end position="110"/>
    </location>
</feature>
<dbReference type="AlphaFoldDB" id="A0A5C3NPD8"/>
<dbReference type="PROSITE" id="PS50103">
    <property type="entry name" value="ZF_C3H1"/>
    <property type="match status" value="1"/>
</dbReference>
<evidence type="ECO:0000259" key="3">
    <source>
        <dbReference type="PROSITE" id="PS50103"/>
    </source>
</evidence>
<accession>A0A5C3NPD8</accession>